<protein>
    <recommendedName>
        <fullName evidence="1">DUF6532 domain-containing protein</fullName>
    </recommendedName>
</protein>
<proteinExistence type="predicted"/>
<evidence type="ECO:0000259" key="1">
    <source>
        <dbReference type="Pfam" id="PF20149"/>
    </source>
</evidence>
<feature type="domain" description="DUF6532" evidence="1">
    <location>
        <begin position="7"/>
        <end position="141"/>
    </location>
</feature>
<accession>A0AAD7JR85</accession>
<sequence length="191" mass="21746">MTEVDKLVAICFKFVDVKKLGDPTPENIAEAEGKNRQLVADLEGCFMYKVPTDTSDIGTIGRHCVFQQLLNAAFFAEKGINRRAFYFAGMDELPLETFGLFMDAVVCGIDRYKTGRYKMVDFDAEHYAHIHKESMTFLRAWVSEYQKDVHPVNLAQECLRDLLTAARKLVEAPAEKNPSRRAMFPLHVFSV</sequence>
<keyword evidence="3" id="KW-1185">Reference proteome</keyword>
<name>A0AAD7JR85_9AGAR</name>
<dbReference type="InterPro" id="IPR045341">
    <property type="entry name" value="DUF6532"/>
</dbReference>
<gene>
    <name evidence="2" type="ORF">B0H16DRAFT_1716729</name>
</gene>
<evidence type="ECO:0000313" key="2">
    <source>
        <dbReference type="EMBL" id="KAJ7767819.1"/>
    </source>
</evidence>
<dbReference type="EMBL" id="JARKIB010000021">
    <property type="protein sequence ID" value="KAJ7767819.1"/>
    <property type="molecule type" value="Genomic_DNA"/>
</dbReference>
<evidence type="ECO:0000313" key="3">
    <source>
        <dbReference type="Proteomes" id="UP001215598"/>
    </source>
</evidence>
<organism evidence="2 3">
    <name type="scientific">Mycena metata</name>
    <dbReference type="NCBI Taxonomy" id="1033252"/>
    <lineage>
        <taxon>Eukaryota</taxon>
        <taxon>Fungi</taxon>
        <taxon>Dikarya</taxon>
        <taxon>Basidiomycota</taxon>
        <taxon>Agaricomycotina</taxon>
        <taxon>Agaricomycetes</taxon>
        <taxon>Agaricomycetidae</taxon>
        <taxon>Agaricales</taxon>
        <taxon>Marasmiineae</taxon>
        <taxon>Mycenaceae</taxon>
        <taxon>Mycena</taxon>
    </lineage>
</organism>
<comment type="caution">
    <text evidence="2">The sequence shown here is derived from an EMBL/GenBank/DDBJ whole genome shotgun (WGS) entry which is preliminary data.</text>
</comment>
<dbReference type="AlphaFoldDB" id="A0AAD7JR85"/>
<dbReference type="Proteomes" id="UP001215598">
    <property type="component" value="Unassembled WGS sequence"/>
</dbReference>
<reference evidence="2" key="1">
    <citation type="submission" date="2023-03" db="EMBL/GenBank/DDBJ databases">
        <title>Massive genome expansion in bonnet fungi (Mycena s.s.) driven by repeated elements and novel gene families across ecological guilds.</title>
        <authorList>
            <consortium name="Lawrence Berkeley National Laboratory"/>
            <person name="Harder C.B."/>
            <person name="Miyauchi S."/>
            <person name="Viragh M."/>
            <person name="Kuo A."/>
            <person name="Thoen E."/>
            <person name="Andreopoulos B."/>
            <person name="Lu D."/>
            <person name="Skrede I."/>
            <person name="Drula E."/>
            <person name="Henrissat B."/>
            <person name="Morin E."/>
            <person name="Kohler A."/>
            <person name="Barry K."/>
            <person name="LaButti K."/>
            <person name="Morin E."/>
            <person name="Salamov A."/>
            <person name="Lipzen A."/>
            <person name="Mereny Z."/>
            <person name="Hegedus B."/>
            <person name="Baldrian P."/>
            <person name="Stursova M."/>
            <person name="Weitz H."/>
            <person name="Taylor A."/>
            <person name="Grigoriev I.V."/>
            <person name="Nagy L.G."/>
            <person name="Martin F."/>
            <person name="Kauserud H."/>
        </authorList>
    </citation>
    <scope>NUCLEOTIDE SEQUENCE</scope>
    <source>
        <strain evidence="2">CBHHK182m</strain>
    </source>
</reference>
<dbReference type="Pfam" id="PF20149">
    <property type="entry name" value="DUF6532"/>
    <property type="match status" value="1"/>
</dbReference>